<keyword evidence="2" id="KW-1185">Reference proteome</keyword>
<dbReference type="Proteomes" id="UP000020681">
    <property type="component" value="Unassembled WGS sequence"/>
</dbReference>
<dbReference type="EMBL" id="JAOL01000185">
    <property type="protein sequence ID" value="EUA86045.1"/>
    <property type="molecule type" value="Genomic_DNA"/>
</dbReference>
<proteinExistence type="predicted"/>
<protein>
    <submittedName>
        <fullName evidence="1">Transposase</fullName>
    </submittedName>
</protein>
<gene>
    <name evidence="1" type="ORF">I551_7520</name>
</gene>
<name>A0ABP3A3B5_MYCUL</name>
<evidence type="ECO:0000313" key="1">
    <source>
        <dbReference type="EMBL" id="EUA86045.1"/>
    </source>
</evidence>
<evidence type="ECO:0000313" key="2">
    <source>
        <dbReference type="Proteomes" id="UP000020681"/>
    </source>
</evidence>
<sequence>MMARIIGPSTMIDTERVLTEIGVRPISYATVKRRMPI</sequence>
<reference evidence="1 2" key="1">
    <citation type="submission" date="2014-01" db="EMBL/GenBank/DDBJ databases">
        <authorList>
            <person name="Dobos K."/>
            <person name="Lenaerts A."/>
            <person name="Ordway D."/>
            <person name="DeGroote M.A."/>
            <person name="Parker T."/>
            <person name="Sizemore C."/>
            <person name="Tallon L.J."/>
            <person name="Sadzewicz L.K."/>
            <person name="Sengamalay N."/>
            <person name="Fraser C.M."/>
            <person name="Hine E."/>
            <person name="Shefchek K.A."/>
            <person name="Das S.P."/>
            <person name="Tettelin H."/>
        </authorList>
    </citation>
    <scope>NUCLEOTIDE SEQUENCE [LARGE SCALE GENOMIC DNA]</scope>
    <source>
        <strain evidence="1 2">Harvey</strain>
    </source>
</reference>
<comment type="caution">
    <text evidence="1">The sequence shown here is derived from an EMBL/GenBank/DDBJ whole genome shotgun (WGS) entry which is preliminary data.</text>
</comment>
<accession>A0ABP3A3B5</accession>
<organism evidence="1 2">
    <name type="scientific">Mycobacterium ulcerans str. Harvey</name>
    <dbReference type="NCBI Taxonomy" id="1299332"/>
    <lineage>
        <taxon>Bacteria</taxon>
        <taxon>Bacillati</taxon>
        <taxon>Actinomycetota</taxon>
        <taxon>Actinomycetes</taxon>
        <taxon>Mycobacteriales</taxon>
        <taxon>Mycobacteriaceae</taxon>
        <taxon>Mycobacterium</taxon>
        <taxon>Mycobacterium ulcerans group</taxon>
    </lineage>
</organism>